<dbReference type="SUPFAM" id="SSF57959">
    <property type="entry name" value="Leucine zipper domain"/>
    <property type="match status" value="1"/>
</dbReference>
<dbReference type="InterPro" id="IPR004827">
    <property type="entry name" value="bZIP"/>
</dbReference>
<accession>A0A9P3GGB9</accession>
<organism evidence="3 4">
    <name type="scientific">Phanerochaete sordida</name>
    <dbReference type="NCBI Taxonomy" id="48140"/>
    <lineage>
        <taxon>Eukaryota</taxon>
        <taxon>Fungi</taxon>
        <taxon>Dikarya</taxon>
        <taxon>Basidiomycota</taxon>
        <taxon>Agaricomycotina</taxon>
        <taxon>Agaricomycetes</taxon>
        <taxon>Polyporales</taxon>
        <taxon>Phanerochaetaceae</taxon>
        <taxon>Phanerochaete</taxon>
    </lineage>
</organism>
<dbReference type="Proteomes" id="UP000703269">
    <property type="component" value="Unassembled WGS sequence"/>
</dbReference>
<keyword evidence="4" id="KW-1185">Reference proteome</keyword>
<feature type="compositionally biased region" description="Polar residues" evidence="1">
    <location>
        <begin position="51"/>
        <end position="63"/>
    </location>
</feature>
<protein>
    <submittedName>
        <fullName evidence="3">BZIP transcription factor</fullName>
    </submittedName>
</protein>
<feature type="domain" description="BZIP" evidence="2">
    <location>
        <begin position="191"/>
        <end position="206"/>
    </location>
</feature>
<dbReference type="OrthoDB" id="2593073at2759"/>
<name>A0A9P3GGB9_9APHY</name>
<feature type="region of interest" description="Disordered" evidence="1">
    <location>
        <begin position="257"/>
        <end position="318"/>
    </location>
</feature>
<feature type="compositionally biased region" description="Basic and acidic residues" evidence="1">
    <location>
        <begin position="191"/>
        <end position="215"/>
    </location>
</feature>
<feature type="compositionally biased region" description="Pro residues" evidence="1">
    <location>
        <begin position="266"/>
        <end position="283"/>
    </location>
</feature>
<sequence>MDIVQLIHPTEVTIKTEELYAMEELDRRYWEKASSYHQQQPASQQNAPQTVAPSSTVNPSDTSLAPPPHQQHQPGPFQTVLRLHDDQSAGGQAAPKGSRKRKSPPTAQESQPPPPPPPQGMHPPPPGIMPPPPHTLMHPPHLGPPPGMPYTYIPHGDYTPGGMTHPPPPPPPQAEGPPSDGGANRPLSTSKRAEQNRKAQRAFRERRDQHVKALESRSQLLDAALASADEANRRWEDCRQLVDQLRIENAQLRAALAQAQMMNPGSVPPPPPPILPDQQPPPHAHLDQSSAPQPPQPQPVVNGEKEGAKEDAGAPKPS</sequence>
<dbReference type="CDD" id="cd14688">
    <property type="entry name" value="bZIP_YAP"/>
    <property type="match status" value="1"/>
</dbReference>
<reference evidence="3 4" key="1">
    <citation type="submission" date="2021-08" db="EMBL/GenBank/DDBJ databases">
        <title>Draft Genome Sequence of Phanerochaete sordida strain YK-624.</title>
        <authorList>
            <person name="Mori T."/>
            <person name="Dohra H."/>
            <person name="Suzuki T."/>
            <person name="Kawagishi H."/>
            <person name="Hirai H."/>
        </authorList>
    </citation>
    <scope>NUCLEOTIDE SEQUENCE [LARGE SCALE GENOMIC DNA]</scope>
    <source>
        <strain evidence="3 4">YK-624</strain>
    </source>
</reference>
<evidence type="ECO:0000256" key="1">
    <source>
        <dbReference type="SAM" id="MobiDB-lite"/>
    </source>
</evidence>
<evidence type="ECO:0000313" key="3">
    <source>
        <dbReference type="EMBL" id="GJE94431.1"/>
    </source>
</evidence>
<proteinExistence type="predicted"/>
<dbReference type="GO" id="GO:0003700">
    <property type="term" value="F:DNA-binding transcription factor activity"/>
    <property type="evidence" value="ECO:0007669"/>
    <property type="project" value="InterPro"/>
</dbReference>
<dbReference type="InterPro" id="IPR046347">
    <property type="entry name" value="bZIP_sf"/>
</dbReference>
<feature type="compositionally biased region" description="Low complexity" evidence="1">
    <location>
        <begin position="33"/>
        <end position="49"/>
    </location>
</feature>
<feature type="compositionally biased region" description="Basic and acidic residues" evidence="1">
    <location>
        <begin position="303"/>
        <end position="318"/>
    </location>
</feature>
<dbReference type="Gene3D" id="1.20.5.170">
    <property type="match status" value="1"/>
</dbReference>
<gene>
    <name evidence="3" type="ORF">PsYK624_106010</name>
</gene>
<dbReference type="PRINTS" id="PR01217">
    <property type="entry name" value="PRICHEXTENSN"/>
</dbReference>
<dbReference type="EMBL" id="BPQB01000040">
    <property type="protein sequence ID" value="GJE94431.1"/>
    <property type="molecule type" value="Genomic_DNA"/>
</dbReference>
<dbReference type="PROSITE" id="PS00036">
    <property type="entry name" value="BZIP_BASIC"/>
    <property type="match status" value="1"/>
</dbReference>
<evidence type="ECO:0000259" key="2">
    <source>
        <dbReference type="PROSITE" id="PS00036"/>
    </source>
</evidence>
<evidence type="ECO:0000313" key="4">
    <source>
        <dbReference type="Proteomes" id="UP000703269"/>
    </source>
</evidence>
<feature type="compositionally biased region" description="Pro residues" evidence="1">
    <location>
        <begin position="165"/>
        <end position="175"/>
    </location>
</feature>
<dbReference type="AlphaFoldDB" id="A0A9P3GGB9"/>
<feature type="compositionally biased region" description="Pro residues" evidence="1">
    <location>
        <begin position="111"/>
        <end position="134"/>
    </location>
</feature>
<feature type="region of interest" description="Disordered" evidence="1">
    <location>
        <begin position="32"/>
        <end position="218"/>
    </location>
</feature>
<comment type="caution">
    <text evidence="3">The sequence shown here is derived from an EMBL/GenBank/DDBJ whole genome shotgun (WGS) entry which is preliminary data.</text>
</comment>